<keyword evidence="5" id="KW-1185">Reference proteome</keyword>
<sequence>DMTKPNFGLAALQAGLLASQVDELIFNAWDPHWGRKLTYFESFLVGIRNAVDFCATAYQRPRITFVSSICAVGDWPIFHPINPAIPEAVVWDNRSAMPHGYGESKCVAEQVLAKAHEVSGIPVNIVRAGQIGGPSQSSVGTWPRQGWLYSIILASSKLGVFP</sequence>
<dbReference type="AlphaFoldDB" id="A0A9P4GTQ8"/>
<comment type="caution">
    <text evidence="4">The sequence shown here is derived from an EMBL/GenBank/DDBJ whole genome shotgun (WGS) entry which is preliminary data.</text>
</comment>
<proteinExistence type="predicted"/>
<dbReference type="InterPro" id="IPR036291">
    <property type="entry name" value="NAD(P)-bd_dom_sf"/>
</dbReference>
<dbReference type="InterPro" id="IPR013120">
    <property type="entry name" value="FAR_NAD-bd"/>
</dbReference>
<dbReference type="PANTHER" id="PTHR43439:SF2">
    <property type="entry name" value="ENZYME, PUTATIVE (JCVI)-RELATED"/>
    <property type="match status" value="1"/>
</dbReference>
<name>A0A9P4GTQ8_9PLEO</name>
<protein>
    <recommendedName>
        <fullName evidence="3">Thioester reductase (TE) domain-containing protein</fullName>
    </recommendedName>
</protein>
<dbReference type="OrthoDB" id="429813at2759"/>
<dbReference type="SUPFAM" id="SSF51735">
    <property type="entry name" value="NAD(P)-binding Rossmann-fold domains"/>
    <property type="match status" value="1"/>
</dbReference>
<accession>A0A9P4GTQ8</accession>
<dbReference type="Gene3D" id="3.40.50.720">
    <property type="entry name" value="NAD(P)-binding Rossmann-like Domain"/>
    <property type="match status" value="1"/>
</dbReference>
<feature type="domain" description="Thioester reductase (TE)" evidence="3">
    <location>
        <begin position="1"/>
        <end position="162"/>
    </location>
</feature>
<evidence type="ECO:0000313" key="5">
    <source>
        <dbReference type="Proteomes" id="UP000799777"/>
    </source>
</evidence>
<evidence type="ECO:0000256" key="2">
    <source>
        <dbReference type="ARBA" id="ARBA00022553"/>
    </source>
</evidence>
<evidence type="ECO:0000313" key="4">
    <source>
        <dbReference type="EMBL" id="KAF2022568.1"/>
    </source>
</evidence>
<evidence type="ECO:0000259" key="3">
    <source>
        <dbReference type="Pfam" id="PF07993"/>
    </source>
</evidence>
<gene>
    <name evidence="4" type="ORF">EK21DRAFT_16129</name>
</gene>
<dbReference type="InterPro" id="IPR051414">
    <property type="entry name" value="Adenylate-forming_Reductase"/>
</dbReference>
<feature type="non-terminal residue" evidence="4">
    <location>
        <position position="1"/>
    </location>
</feature>
<dbReference type="Proteomes" id="UP000799777">
    <property type="component" value="Unassembled WGS sequence"/>
</dbReference>
<dbReference type="EMBL" id="ML978534">
    <property type="protein sequence ID" value="KAF2022568.1"/>
    <property type="molecule type" value="Genomic_DNA"/>
</dbReference>
<feature type="non-terminal residue" evidence="4">
    <location>
        <position position="162"/>
    </location>
</feature>
<dbReference type="Pfam" id="PF07993">
    <property type="entry name" value="NAD_binding_4"/>
    <property type="match status" value="1"/>
</dbReference>
<keyword evidence="1" id="KW-0596">Phosphopantetheine</keyword>
<evidence type="ECO:0000256" key="1">
    <source>
        <dbReference type="ARBA" id="ARBA00022450"/>
    </source>
</evidence>
<dbReference type="PANTHER" id="PTHR43439">
    <property type="entry name" value="PHENYLACETATE-COENZYME A LIGASE"/>
    <property type="match status" value="1"/>
</dbReference>
<reference evidence="4" key="1">
    <citation type="journal article" date="2020" name="Stud. Mycol.">
        <title>101 Dothideomycetes genomes: a test case for predicting lifestyles and emergence of pathogens.</title>
        <authorList>
            <person name="Haridas S."/>
            <person name="Albert R."/>
            <person name="Binder M."/>
            <person name="Bloem J."/>
            <person name="Labutti K."/>
            <person name="Salamov A."/>
            <person name="Andreopoulos B."/>
            <person name="Baker S."/>
            <person name="Barry K."/>
            <person name="Bills G."/>
            <person name="Bluhm B."/>
            <person name="Cannon C."/>
            <person name="Castanera R."/>
            <person name="Culley D."/>
            <person name="Daum C."/>
            <person name="Ezra D."/>
            <person name="Gonzalez J."/>
            <person name="Henrissat B."/>
            <person name="Kuo A."/>
            <person name="Liang C."/>
            <person name="Lipzen A."/>
            <person name="Lutzoni F."/>
            <person name="Magnuson J."/>
            <person name="Mondo S."/>
            <person name="Nolan M."/>
            <person name="Ohm R."/>
            <person name="Pangilinan J."/>
            <person name="Park H.-J."/>
            <person name="Ramirez L."/>
            <person name="Alfaro M."/>
            <person name="Sun H."/>
            <person name="Tritt A."/>
            <person name="Yoshinaga Y."/>
            <person name="Zwiers L.-H."/>
            <person name="Turgeon B."/>
            <person name="Goodwin S."/>
            <person name="Spatafora J."/>
            <person name="Crous P."/>
            <person name="Grigoriev I."/>
        </authorList>
    </citation>
    <scope>NUCLEOTIDE SEQUENCE</scope>
    <source>
        <strain evidence="4">CBS 110217</strain>
    </source>
</reference>
<organism evidence="4 5">
    <name type="scientific">Setomelanomma holmii</name>
    <dbReference type="NCBI Taxonomy" id="210430"/>
    <lineage>
        <taxon>Eukaryota</taxon>
        <taxon>Fungi</taxon>
        <taxon>Dikarya</taxon>
        <taxon>Ascomycota</taxon>
        <taxon>Pezizomycotina</taxon>
        <taxon>Dothideomycetes</taxon>
        <taxon>Pleosporomycetidae</taxon>
        <taxon>Pleosporales</taxon>
        <taxon>Pleosporineae</taxon>
        <taxon>Phaeosphaeriaceae</taxon>
        <taxon>Setomelanomma</taxon>
    </lineage>
</organism>
<keyword evidence="2" id="KW-0597">Phosphoprotein</keyword>